<evidence type="ECO:0000313" key="1">
    <source>
        <dbReference type="EMBL" id="MBP1996794.1"/>
    </source>
</evidence>
<evidence type="ECO:0000313" key="2">
    <source>
        <dbReference type="Proteomes" id="UP001519287"/>
    </source>
</evidence>
<name>A0ABS4JDK6_9BACL</name>
<proteinExistence type="predicted"/>
<keyword evidence="2" id="KW-1185">Reference proteome</keyword>
<sequence>MISTENRLAASFEERVRNVGALRREWLRAPAAVKDLFP</sequence>
<dbReference type="Proteomes" id="UP001519287">
    <property type="component" value="Unassembled WGS sequence"/>
</dbReference>
<reference evidence="1 2" key="1">
    <citation type="submission" date="2021-03" db="EMBL/GenBank/DDBJ databases">
        <title>Genomic Encyclopedia of Type Strains, Phase IV (KMG-IV): sequencing the most valuable type-strain genomes for metagenomic binning, comparative biology and taxonomic classification.</title>
        <authorList>
            <person name="Goeker M."/>
        </authorList>
    </citation>
    <scope>NUCLEOTIDE SEQUENCE [LARGE SCALE GENOMIC DNA]</scope>
    <source>
        <strain evidence="1 2">DSM 26048</strain>
    </source>
</reference>
<protein>
    <submittedName>
        <fullName evidence="1">Uncharacterized protein</fullName>
    </submittedName>
</protein>
<accession>A0ABS4JDK6</accession>
<comment type="caution">
    <text evidence="1">The sequence shown here is derived from an EMBL/GenBank/DDBJ whole genome shotgun (WGS) entry which is preliminary data.</text>
</comment>
<gene>
    <name evidence="1" type="ORF">J2Z66_008442</name>
</gene>
<dbReference type="EMBL" id="JAGGLB010000056">
    <property type="protein sequence ID" value="MBP1996794.1"/>
    <property type="molecule type" value="Genomic_DNA"/>
</dbReference>
<organism evidence="1 2">
    <name type="scientific">Paenibacillus eucommiae</name>
    <dbReference type="NCBI Taxonomy" id="1355755"/>
    <lineage>
        <taxon>Bacteria</taxon>
        <taxon>Bacillati</taxon>
        <taxon>Bacillota</taxon>
        <taxon>Bacilli</taxon>
        <taxon>Bacillales</taxon>
        <taxon>Paenibacillaceae</taxon>
        <taxon>Paenibacillus</taxon>
    </lineage>
</organism>